<dbReference type="Proteomes" id="UP000293952">
    <property type="component" value="Unassembled WGS sequence"/>
</dbReference>
<evidence type="ECO:0000256" key="1">
    <source>
        <dbReference type="SAM" id="Phobius"/>
    </source>
</evidence>
<dbReference type="AlphaFoldDB" id="A0A4Q4KIB2"/>
<comment type="caution">
    <text evidence="2">The sequence shown here is derived from an EMBL/GenBank/DDBJ whole genome shotgun (WGS) entry which is preliminary data.</text>
</comment>
<dbReference type="RefSeq" id="WP_130094318.1">
    <property type="nucleotide sequence ID" value="NZ_SETE01000005.1"/>
</dbReference>
<protein>
    <submittedName>
        <fullName evidence="2">Uncharacterized protein</fullName>
    </submittedName>
</protein>
<evidence type="ECO:0000313" key="2">
    <source>
        <dbReference type="EMBL" id="RYM32981.1"/>
    </source>
</evidence>
<sequence>MQKYKRVFSFSIVLLFLIGFWIIIGFVNFTTAKESTSNSSLLPSDIDMVMSVNTQELIHTFLFDLLFQADIDEKTAQLFMPEESQEISKLGADLSAEVVVFYDNWNNSSAKGVVLNISNEGDFKRYQIDGENTIKFSNSKYGVLIYLDDKASSETVTHYTQLAEKIVNSKKIENGKFNSRGLINLAYQGNDGTYLKALNLDLNIKNQTISIKGKGKLIDNAVSSSSKQNILNLPTSQKYFQIQTSEVPEDAMNYLATSFNKLGIEVPAVKSMQLLIYGVAIDEYKGSMAVLPNLDWILRFKEPFQIDSVVKNLHPNYKSLIDFENRRITIGNVKYNYKQISENEIYIGLTEMPDYVETEIKPYYSASGYPSAVLEIDGQGFVAGFIKMMPPVKLSKQFLEDVSYFDIRAEQVGDSLEIKGEISVKEGKLMTVEMAKYVMLLL</sequence>
<evidence type="ECO:0000313" key="3">
    <source>
        <dbReference type="Proteomes" id="UP000293952"/>
    </source>
</evidence>
<keyword evidence="1" id="KW-0812">Transmembrane</keyword>
<reference evidence="2 3" key="1">
    <citation type="submission" date="2019-02" db="EMBL/GenBank/DDBJ databases">
        <title>Genome sequence of the sea-ice species Brumimicrobium glaciale.</title>
        <authorList>
            <person name="Bowman J.P."/>
        </authorList>
    </citation>
    <scope>NUCLEOTIDE SEQUENCE [LARGE SCALE GENOMIC DNA]</scope>
    <source>
        <strain evidence="2 3">IC156</strain>
    </source>
</reference>
<feature type="transmembrane region" description="Helical" evidence="1">
    <location>
        <begin position="7"/>
        <end position="29"/>
    </location>
</feature>
<dbReference type="OrthoDB" id="1466470at2"/>
<organism evidence="2 3">
    <name type="scientific">Brumimicrobium glaciale</name>
    <dbReference type="NCBI Taxonomy" id="200475"/>
    <lineage>
        <taxon>Bacteria</taxon>
        <taxon>Pseudomonadati</taxon>
        <taxon>Bacteroidota</taxon>
        <taxon>Flavobacteriia</taxon>
        <taxon>Flavobacteriales</taxon>
        <taxon>Crocinitomicaceae</taxon>
        <taxon>Brumimicrobium</taxon>
    </lineage>
</organism>
<name>A0A4Q4KIB2_9FLAO</name>
<proteinExistence type="predicted"/>
<keyword evidence="3" id="KW-1185">Reference proteome</keyword>
<keyword evidence="1" id="KW-1133">Transmembrane helix</keyword>
<dbReference type="EMBL" id="SETE01000005">
    <property type="protein sequence ID" value="RYM32981.1"/>
    <property type="molecule type" value="Genomic_DNA"/>
</dbReference>
<accession>A0A4Q4KIB2</accession>
<keyword evidence="1" id="KW-0472">Membrane</keyword>
<gene>
    <name evidence="2" type="ORF">ERX46_13090</name>
</gene>